<dbReference type="PANTHER" id="PTHR46134">
    <property type="entry name" value="DRONGO, ISOFORM F"/>
    <property type="match status" value="1"/>
</dbReference>
<accession>A0ABV0VQ18</accession>
<evidence type="ECO:0000313" key="6">
    <source>
        <dbReference type="Proteomes" id="UP001444071"/>
    </source>
</evidence>
<dbReference type="PANTHER" id="PTHR46134:SF6">
    <property type="entry name" value="ARF-GAP DOMAIN AND FG REPEAT-CONTAINING PROTEIN 1 ISOFORM X1"/>
    <property type="match status" value="1"/>
</dbReference>
<keyword evidence="6" id="KW-1185">Reference proteome</keyword>
<evidence type="ECO:0000256" key="3">
    <source>
        <dbReference type="ARBA" id="ARBA00022771"/>
    </source>
</evidence>
<name>A0ABV0VQ18_9TELE</name>
<proteinExistence type="predicted"/>
<keyword evidence="3" id="KW-0863">Zinc-finger</keyword>
<gene>
    <name evidence="5" type="ORF">XENORESO_008588</name>
</gene>
<evidence type="ECO:0000256" key="4">
    <source>
        <dbReference type="ARBA" id="ARBA00022833"/>
    </source>
</evidence>
<sequence>LAEAVASGSSCKNLVLVTFQVAHGSVFTDLLCYPYSVTPEDWYCTTEHPLRSVGRRTWLCVFDPKADGCPDLKDPQKFKEFLQDKYEKKKWLPTPHNLVLRHYHCPLPNQILHGQPPPPPGTQTAKRWK</sequence>
<dbReference type="Proteomes" id="UP001444071">
    <property type="component" value="Unassembled WGS sequence"/>
</dbReference>
<dbReference type="EMBL" id="JAHRIM010002725">
    <property type="protein sequence ID" value="MEQ2259224.1"/>
    <property type="molecule type" value="Genomic_DNA"/>
</dbReference>
<dbReference type="InterPro" id="IPR052248">
    <property type="entry name" value="Arf-GAP_FG-repeat_protein"/>
</dbReference>
<evidence type="ECO:0000313" key="5">
    <source>
        <dbReference type="EMBL" id="MEQ2259224.1"/>
    </source>
</evidence>
<evidence type="ECO:0000256" key="2">
    <source>
        <dbReference type="ARBA" id="ARBA00022737"/>
    </source>
</evidence>
<keyword evidence="1" id="KW-0479">Metal-binding</keyword>
<evidence type="ECO:0000256" key="1">
    <source>
        <dbReference type="ARBA" id="ARBA00022723"/>
    </source>
</evidence>
<feature type="non-terminal residue" evidence="5">
    <location>
        <position position="1"/>
    </location>
</feature>
<protein>
    <submittedName>
        <fullName evidence="5">Uncharacterized protein</fullName>
    </submittedName>
</protein>
<reference evidence="5 6" key="1">
    <citation type="submission" date="2021-06" db="EMBL/GenBank/DDBJ databases">
        <authorList>
            <person name="Palmer J.M."/>
        </authorList>
    </citation>
    <scope>NUCLEOTIDE SEQUENCE [LARGE SCALE GENOMIC DNA]</scope>
    <source>
        <strain evidence="5 6">XR_2019</strain>
        <tissue evidence="5">Muscle</tissue>
    </source>
</reference>
<comment type="caution">
    <text evidence="5">The sequence shown here is derived from an EMBL/GenBank/DDBJ whole genome shotgun (WGS) entry which is preliminary data.</text>
</comment>
<keyword evidence="2" id="KW-0677">Repeat</keyword>
<organism evidence="5 6">
    <name type="scientific">Xenotaenia resolanae</name>
    <dbReference type="NCBI Taxonomy" id="208358"/>
    <lineage>
        <taxon>Eukaryota</taxon>
        <taxon>Metazoa</taxon>
        <taxon>Chordata</taxon>
        <taxon>Craniata</taxon>
        <taxon>Vertebrata</taxon>
        <taxon>Euteleostomi</taxon>
        <taxon>Actinopterygii</taxon>
        <taxon>Neopterygii</taxon>
        <taxon>Teleostei</taxon>
        <taxon>Neoteleostei</taxon>
        <taxon>Acanthomorphata</taxon>
        <taxon>Ovalentaria</taxon>
        <taxon>Atherinomorphae</taxon>
        <taxon>Cyprinodontiformes</taxon>
        <taxon>Goodeidae</taxon>
        <taxon>Xenotaenia</taxon>
    </lineage>
</organism>
<keyword evidence="4" id="KW-0862">Zinc</keyword>